<dbReference type="SUPFAM" id="SSF52833">
    <property type="entry name" value="Thioredoxin-like"/>
    <property type="match status" value="1"/>
</dbReference>
<comment type="similarity">
    <text evidence="2">Belongs to the protein disulfide isomerase family.</text>
</comment>
<evidence type="ECO:0000256" key="7">
    <source>
        <dbReference type="SAM" id="MobiDB-lite"/>
    </source>
</evidence>
<name>A0A061S950_9CHLO</name>
<evidence type="ECO:0000256" key="8">
    <source>
        <dbReference type="SAM" id="SignalP"/>
    </source>
</evidence>
<dbReference type="InterPro" id="IPR036356">
    <property type="entry name" value="ERp29_C_sf"/>
</dbReference>
<feature type="domain" description="Thioredoxin" evidence="9">
    <location>
        <begin position="46"/>
        <end position="165"/>
    </location>
</feature>
<dbReference type="AlphaFoldDB" id="A0A061S950"/>
<organism evidence="10">
    <name type="scientific">Tetraselmis sp. GSL018</name>
    <dbReference type="NCBI Taxonomy" id="582737"/>
    <lineage>
        <taxon>Eukaryota</taxon>
        <taxon>Viridiplantae</taxon>
        <taxon>Chlorophyta</taxon>
        <taxon>core chlorophytes</taxon>
        <taxon>Chlorodendrophyceae</taxon>
        <taxon>Chlorodendrales</taxon>
        <taxon>Chlorodendraceae</taxon>
        <taxon>Tetraselmis</taxon>
    </lineage>
</organism>
<dbReference type="Pfam" id="PF00085">
    <property type="entry name" value="Thioredoxin"/>
    <property type="match status" value="1"/>
</dbReference>
<dbReference type="InterPro" id="IPR013766">
    <property type="entry name" value="Thioredoxin_domain"/>
</dbReference>
<dbReference type="SUPFAM" id="SSF47933">
    <property type="entry name" value="ERP29 C domain-like"/>
    <property type="match status" value="1"/>
</dbReference>
<dbReference type="PROSITE" id="PS00194">
    <property type="entry name" value="THIOREDOXIN_1"/>
    <property type="match status" value="1"/>
</dbReference>
<dbReference type="Gene3D" id="1.20.1150.12">
    <property type="entry name" value="Endoplasmic reticulum resident protein 29, C-terminal domain"/>
    <property type="match status" value="1"/>
</dbReference>
<feature type="chain" id="PRO_5030002248" description="protein disulfide-isomerase" evidence="8">
    <location>
        <begin position="25"/>
        <end position="303"/>
    </location>
</feature>
<accession>A0A061S950</accession>
<dbReference type="PROSITE" id="PS51352">
    <property type="entry name" value="THIOREDOXIN_2"/>
    <property type="match status" value="1"/>
</dbReference>
<protein>
    <recommendedName>
        <fullName evidence="3">protein disulfide-isomerase</fullName>
        <ecNumber evidence="3">5.3.4.1</ecNumber>
    </recommendedName>
</protein>
<dbReference type="GO" id="GO:0005783">
    <property type="term" value="C:endoplasmic reticulum"/>
    <property type="evidence" value="ECO:0007669"/>
    <property type="project" value="InterPro"/>
</dbReference>
<dbReference type="Pfam" id="PF07749">
    <property type="entry name" value="ERp29"/>
    <property type="match status" value="1"/>
</dbReference>
<evidence type="ECO:0000256" key="5">
    <source>
        <dbReference type="ARBA" id="ARBA00023235"/>
    </source>
</evidence>
<feature type="signal peptide" evidence="8">
    <location>
        <begin position="1"/>
        <end position="24"/>
    </location>
</feature>
<dbReference type="PANTHER" id="PTHR45672">
    <property type="entry name" value="PROTEIN DISULFIDE-ISOMERASE C17H9.14C-RELATED"/>
    <property type="match status" value="1"/>
</dbReference>
<gene>
    <name evidence="10" type="primary">TXNDC7</name>
    <name evidence="10" type="ORF">TSPGSL018_12468</name>
</gene>
<evidence type="ECO:0000256" key="4">
    <source>
        <dbReference type="ARBA" id="ARBA00023157"/>
    </source>
</evidence>
<evidence type="ECO:0000256" key="3">
    <source>
        <dbReference type="ARBA" id="ARBA00012723"/>
    </source>
</evidence>
<dbReference type="CDD" id="cd02961">
    <property type="entry name" value="PDI_a_family"/>
    <property type="match status" value="1"/>
</dbReference>
<dbReference type="Gene3D" id="3.40.30.10">
    <property type="entry name" value="Glutaredoxin"/>
    <property type="match status" value="1"/>
</dbReference>
<proteinExistence type="inferred from homology"/>
<evidence type="ECO:0000256" key="6">
    <source>
        <dbReference type="ARBA" id="ARBA00023284"/>
    </source>
</evidence>
<evidence type="ECO:0000256" key="2">
    <source>
        <dbReference type="ARBA" id="ARBA00006347"/>
    </source>
</evidence>
<keyword evidence="6" id="KW-0676">Redox-active center</keyword>
<feature type="region of interest" description="Disordered" evidence="7">
    <location>
        <begin position="275"/>
        <end position="303"/>
    </location>
</feature>
<reference evidence="10" key="1">
    <citation type="submission" date="2014-05" db="EMBL/GenBank/DDBJ databases">
        <title>The transcriptome of the halophilic microalga Tetraselmis sp. GSL018 isolated from the Great Salt Lake, Utah.</title>
        <authorList>
            <person name="Jinkerson R.E."/>
            <person name="D'Adamo S."/>
            <person name="Posewitz M.C."/>
        </authorList>
    </citation>
    <scope>NUCLEOTIDE SEQUENCE</scope>
    <source>
        <strain evidence="10">GSL018</strain>
    </source>
</reference>
<keyword evidence="5 10" id="KW-0413">Isomerase</keyword>
<comment type="catalytic activity">
    <reaction evidence="1">
        <text>Catalyzes the rearrangement of -S-S- bonds in proteins.</text>
        <dbReference type="EC" id="5.3.4.1"/>
    </reaction>
</comment>
<evidence type="ECO:0000256" key="1">
    <source>
        <dbReference type="ARBA" id="ARBA00001182"/>
    </source>
</evidence>
<dbReference type="GO" id="GO:0006457">
    <property type="term" value="P:protein folding"/>
    <property type="evidence" value="ECO:0007669"/>
    <property type="project" value="TreeGrafter"/>
</dbReference>
<evidence type="ECO:0000259" key="9">
    <source>
        <dbReference type="PROSITE" id="PS51352"/>
    </source>
</evidence>
<feature type="compositionally biased region" description="Basic and acidic residues" evidence="7">
    <location>
        <begin position="275"/>
        <end position="284"/>
    </location>
</feature>
<dbReference type="PANTHER" id="PTHR45672:SF11">
    <property type="entry name" value="PROTEIN DISULFIDE-ISOMERASE C17H9.14C"/>
    <property type="match status" value="1"/>
</dbReference>
<keyword evidence="4" id="KW-1015">Disulfide bond</keyword>
<evidence type="ECO:0000313" key="10">
    <source>
        <dbReference type="EMBL" id="JAC79544.1"/>
    </source>
</evidence>
<keyword evidence="8" id="KW-0732">Signal</keyword>
<dbReference type="InterPro" id="IPR051063">
    <property type="entry name" value="PDI"/>
</dbReference>
<dbReference type="InterPro" id="IPR036249">
    <property type="entry name" value="Thioredoxin-like_sf"/>
</dbReference>
<dbReference type="EMBL" id="GBEZ01005806">
    <property type="protein sequence ID" value="JAC79544.1"/>
    <property type="molecule type" value="Transcribed_RNA"/>
</dbReference>
<feature type="compositionally biased region" description="Acidic residues" evidence="7">
    <location>
        <begin position="285"/>
        <end position="296"/>
    </location>
</feature>
<dbReference type="EC" id="5.3.4.1" evidence="3"/>
<sequence length="303" mass="33485">MAVSFGKTLLQFLLVTLLVTGSLSYDEGYEGGYGDDYGDYGEGGGGAGGEDSPDSKLKGVIDLDEFTFRKVIDGSKPAFVEFYAPWCGHCKEFKNEYEELGEALGPHPELILAKVDAEANEALAKEFNVEGYPTMVYIAKDGSREVYDGEQTMDAVRDFLVDRVGDVGQLKILEPLVNKFLKSEKAQRPSVIKETEAEIAKLSTTDAGYGKWYGKIMNNVVKKGDTYLKAEFERLLRIVYDQVDALKEEKLAEFRVRLAVLKHFDPTLSELEKAKKAEVKAREEAEAEGEAGEGGEGEAKEEL</sequence>
<dbReference type="GO" id="GO:0003756">
    <property type="term" value="F:protein disulfide isomerase activity"/>
    <property type="evidence" value="ECO:0007669"/>
    <property type="project" value="UniProtKB-EC"/>
</dbReference>
<dbReference type="InterPro" id="IPR011679">
    <property type="entry name" value="ERp29_C"/>
</dbReference>
<dbReference type="InterPro" id="IPR017937">
    <property type="entry name" value="Thioredoxin_CS"/>
</dbReference>